<dbReference type="EMBL" id="JACSQY010000001">
    <property type="protein sequence ID" value="MBD7906709.1"/>
    <property type="molecule type" value="Genomic_DNA"/>
</dbReference>
<comment type="caution">
    <text evidence="1">The sequence shown here is derived from an EMBL/GenBank/DDBJ whole genome shotgun (WGS) entry which is preliminary data.</text>
</comment>
<protein>
    <submittedName>
        <fullName evidence="1">Uncharacterized protein</fullName>
    </submittedName>
</protein>
<accession>A0ABR8PEX5</accession>
<organism evidence="1 2">
    <name type="scientific">Sporosarcina gallistercoris</name>
    <dbReference type="NCBI Taxonomy" id="2762245"/>
    <lineage>
        <taxon>Bacteria</taxon>
        <taxon>Bacillati</taxon>
        <taxon>Bacillota</taxon>
        <taxon>Bacilli</taxon>
        <taxon>Bacillales</taxon>
        <taxon>Caryophanaceae</taxon>
        <taxon>Sporosarcina</taxon>
    </lineage>
</organism>
<dbReference type="Proteomes" id="UP000659496">
    <property type="component" value="Unassembled WGS sequence"/>
</dbReference>
<proteinExistence type="predicted"/>
<sequence length="290" mass="33979">MIATVKIVKDYPDTKIVEDFIGEVYSNHFDLKQEILHAKRGNSKTFGARVGAMLKVLAITYNSTWHPNCTYVRFAYNFNLMKEDVLMQFVMFLKQEYSKPIFFLLDNRYSLLIKVLQKHEFSLIRETEILHIYPLKSLMEIDFLPNKRTVHEIKGDPKILSSLIELTKKIYTDTHRANPVADLSRTSWELAIMEGMLEKNSYVIVQGFIVLAYSFLYKVNDESWELGWIGVRDMKNITELDKLLQFQLKDAVKHGIRFIEKEADTTCPYSQHVKNSLVYSVDERFYSYLG</sequence>
<keyword evidence="2" id="KW-1185">Reference proteome</keyword>
<evidence type="ECO:0000313" key="2">
    <source>
        <dbReference type="Proteomes" id="UP000659496"/>
    </source>
</evidence>
<gene>
    <name evidence="1" type="ORF">H9659_00010</name>
</gene>
<dbReference type="RefSeq" id="WP_191687882.1">
    <property type="nucleotide sequence ID" value="NZ_JACSQY010000001.1"/>
</dbReference>
<name>A0ABR8PEX5_9BACL</name>
<evidence type="ECO:0000313" key="1">
    <source>
        <dbReference type="EMBL" id="MBD7906709.1"/>
    </source>
</evidence>
<reference evidence="1 2" key="1">
    <citation type="submission" date="2020-08" db="EMBL/GenBank/DDBJ databases">
        <title>A Genomic Blueprint of the Chicken Gut Microbiome.</title>
        <authorList>
            <person name="Gilroy R."/>
            <person name="Ravi A."/>
            <person name="Getino M."/>
            <person name="Pursley I."/>
            <person name="Horton D.L."/>
            <person name="Alikhan N.-F."/>
            <person name="Baker D."/>
            <person name="Gharbi K."/>
            <person name="Hall N."/>
            <person name="Watson M."/>
            <person name="Adriaenssens E.M."/>
            <person name="Foster-Nyarko E."/>
            <person name="Jarju S."/>
            <person name="Secka A."/>
            <person name="Antonio M."/>
            <person name="Oren A."/>
            <person name="Chaudhuri R."/>
            <person name="La Ragione R.M."/>
            <person name="Hildebrand F."/>
            <person name="Pallen M.J."/>
        </authorList>
    </citation>
    <scope>NUCLEOTIDE SEQUENCE [LARGE SCALE GENOMIC DNA]</scope>
    <source>
        <strain evidence="1 2">Sa3CUA8</strain>
    </source>
</reference>